<gene>
    <name evidence="2" type="ORF">HCN56_11090</name>
</gene>
<feature type="transmembrane region" description="Helical" evidence="1">
    <location>
        <begin position="47"/>
        <end position="69"/>
    </location>
</feature>
<accession>A0A7X6D0R9</accession>
<dbReference type="RefSeq" id="WP_167969854.1">
    <property type="nucleotide sequence ID" value="NZ_BHZG01000090.1"/>
</dbReference>
<organism evidence="2 3">
    <name type="scientific">Streptomyces lonarensis</name>
    <dbReference type="NCBI Taxonomy" id="700599"/>
    <lineage>
        <taxon>Bacteria</taxon>
        <taxon>Bacillati</taxon>
        <taxon>Actinomycetota</taxon>
        <taxon>Actinomycetes</taxon>
        <taxon>Kitasatosporales</taxon>
        <taxon>Streptomycetaceae</taxon>
        <taxon>Streptomyces</taxon>
    </lineage>
</organism>
<keyword evidence="1" id="KW-0812">Transmembrane</keyword>
<evidence type="ECO:0000256" key="1">
    <source>
        <dbReference type="SAM" id="Phobius"/>
    </source>
</evidence>
<keyword evidence="3" id="KW-1185">Reference proteome</keyword>
<reference evidence="2 3" key="1">
    <citation type="submission" date="2020-03" db="EMBL/GenBank/DDBJ databases">
        <title>Draft genome of Streptomyces sp. ventii, isolated from the Axial Seamount in the Pacific Ocean, and resequencing of the two type strains Streptomyces lonarensis strain NCL 716 and Streptomyces bohaiensis strain 11A07.</title>
        <authorList>
            <person name="Loughran R.M."/>
            <person name="Pfannmuller K.M."/>
            <person name="Wasson B.J."/>
            <person name="Deadmond M.C."/>
            <person name="Paddock B.E."/>
            <person name="Koyack M.J."/>
            <person name="Gallegos D.A."/>
            <person name="Mitchell E.A."/>
            <person name="Ushijima B."/>
            <person name="Saw J.H."/>
            <person name="Mcphail K.L."/>
            <person name="Videau P."/>
        </authorList>
    </citation>
    <scope>NUCLEOTIDE SEQUENCE [LARGE SCALE GENOMIC DNA]</scope>
    <source>
        <strain evidence="2 3">NCL716</strain>
    </source>
</reference>
<dbReference type="AlphaFoldDB" id="A0A7X6D0R9"/>
<keyword evidence="1" id="KW-1133">Transmembrane helix</keyword>
<dbReference type="Proteomes" id="UP000578686">
    <property type="component" value="Unassembled WGS sequence"/>
</dbReference>
<evidence type="ECO:0000313" key="2">
    <source>
        <dbReference type="EMBL" id="NJQ06108.1"/>
    </source>
</evidence>
<keyword evidence="1" id="KW-0472">Membrane</keyword>
<dbReference type="EMBL" id="JAAVJD010000066">
    <property type="protein sequence ID" value="NJQ06108.1"/>
    <property type="molecule type" value="Genomic_DNA"/>
</dbReference>
<proteinExistence type="predicted"/>
<comment type="caution">
    <text evidence="2">The sequence shown here is derived from an EMBL/GenBank/DDBJ whole genome shotgun (WGS) entry which is preliminary data.</text>
</comment>
<evidence type="ECO:0000313" key="3">
    <source>
        <dbReference type="Proteomes" id="UP000578686"/>
    </source>
</evidence>
<sequence>MLGVMFGRLRTRRQFCWVAAACLATTAATLLTAGLSGATGDYPAAEIVLWTLITAATEAVGLLLAYAAVKDRLAT</sequence>
<protein>
    <submittedName>
        <fullName evidence="2">Uncharacterized protein</fullName>
    </submittedName>
</protein>
<name>A0A7X6D0R9_9ACTN</name>